<reference evidence="2 3" key="1">
    <citation type="submission" date="2020-02" db="EMBL/GenBank/DDBJ databases">
        <authorList>
            <person name="Ferguson B K."/>
        </authorList>
    </citation>
    <scope>NUCLEOTIDE SEQUENCE [LARGE SCALE GENOMIC DNA]</scope>
</reference>
<evidence type="ECO:0000313" key="2">
    <source>
        <dbReference type="EMBL" id="CAB0014612.1"/>
    </source>
</evidence>
<evidence type="ECO:0000313" key="3">
    <source>
        <dbReference type="Proteomes" id="UP000479000"/>
    </source>
</evidence>
<evidence type="ECO:0000256" key="1">
    <source>
        <dbReference type="SAM" id="Phobius"/>
    </source>
</evidence>
<feature type="transmembrane region" description="Helical" evidence="1">
    <location>
        <begin position="26"/>
        <end position="45"/>
    </location>
</feature>
<gene>
    <name evidence="2" type="ORF">NTEN_LOCUS19032</name>
</gene>
<name>A0A6H5HFB2_9HEMI</name>
<keyword evidence="1" id="KW-1133">Transmembrane helix</keyword>
<accession>A0A6H5HFB2</accession>
<dbReference type="AlphaFoldDB" id="A0A6H5HFB2"/>
<keyword evidence="1" id="KW-0812">Transmembrane</keyword>
<proteinExistence type="predicted"/>
<protein>
    <submittedName>
        <fullName evidence="2">Uncharacterized protein</fullName>
    </submittedName>
</protein>
<feature type="non-terminal residue" evidence="2">
    <location>
        <position position="63"/>
    </location>
</feature>
<sequence>MDVREPMWIHSQNHCPILYNINTLYYTLYYIIIYYIMYCIIIIIVKMSRISRILCHEVEYLAG</sequence>
<organism evidence="2 3">
    <name type="scientific">Nesidiocoris tenuis</name>
    <dbReference type="NCBI Taxonomy" id="355587"/>
    <lineage>
        <taxon>Eukaryota</taxon>
        <taxon>Metazoa</taxon>
        <taxon>Ecdysozoa</taxon>
        <taxon>Arthropoda</taxon>
        <taxon>Hexapoda</taxon>
        <taxon>Insecta</taxon>
        <taxon>Pterygota</taxon>
        <taxon>Neoptera</taxon>
        <taxon>Paraneoptera</taxon>
        <taxon>Hemiptera</taxon>
        <taxon>Heteroptera</taxon>
        <taxon>Panheteroptera</taxon>
        <taxon>Cimicomorpha</taxon>
        <taxon>Miridae</taxon>
        <taxon>Dicyphina</taxon>
        <taxon>Nesidiocoris</taxon>
    </lineage>
</organism>
<dbReference type="EMBL" id="CADCXU010028118">
    <property type="protein sequence ID" value="CAB0014612.1"/>
    <property type="molecule type" value="Genomic_DNA"/>
</dbReference>
<keyword evidence="1" id="KW-0472">Membrane</keyword>
<dbReference type="Proteomes" id="UP000479000">
    <property type="component" value="Unassembled WGS sequence"/>
</dbReference>
<keyword evidence="3" id="KW-1185">Reference proteome</keyword>